<evidence type="ECO:0000313" key="2">
    <source>
        <dbReference type="EMBL" id="GGW30341.1"/>
    </source>
</evidence>
<evidence type="ECO:0000313" key="3">
    <source>
        <dbReference type="Proteomes" id="UP000628984"/>
    </source>
</evidence>
<reference evidence="2" key="2">
    <citation type="submission" date="2020-09" db="EMBL/GenBank/DDBJ databases">
        <authorList>
            <person name="Sun Q."/>
            <person name="Kim S."/>
        </authorList>
    </citation>
    <scope>NUCLEOTIDE SEQUENCE</scope>
    <source>
        <strain evidence="2">KCTC 23714</strain>
    </source>
</reference>
<keyword evidence="1" id="KW-1133">Transmembrane helix</keyword>
<gene>
    <name evidence="2" type="ORF">GCM10011452_18750</name>
</gene>
<protein>
    <submittedName>
        <fullName evidence="2">Uncharacterized protein</fullName>
    </submittedName>
</protein>
<reference evidence="2" key="1">
    <citation type="journal article" date="2014" name="Int. J. Syst. Evol. Microbiol.">
        <title>Complete genome sequence of Corynebacterium casei LMG S-19264T (=DSM 44701T), isolated from a smear-ripened cheese.</title>
        <authorList>
            <consortium name="US DOE Joint Genome Institute (JGI-PGF)"/>
            <person name="Walter F."/>
            <person name="Albersmeier A."/>
            <person name="Kalinowski J."/>
            <person name="Ruckert C."/>
        </authorList>
    </citation>
    <scope>NUCLEOTIDE SEQUENCE</scope>
    <source>
        <strain evidence="2">KCTC 23714</strain>
    </source>
</reference>
<dbReference type="AlphaFoldDB" id="A0A918IT54"/>
<feature type="transmembrane region" description="Helical" evidence="1">
    <location>
        <begin position="12"/>
        <end position="33"/>
    </location>
</feature>
<dbReference type="RefSeq" id="WP_189633586.1">
    <property type="nucleotide sequence ID" value="NZ_BMYQ01000004.1"/>
</dbReference>
<sequence length="57" mass="5936">MTQEKIWQKHQGLGFAVLMVGGLILTVGVLLAAGSGQSEAHACHMDLSDPAVRSCAT</sequence>
<comment type="caution">
    <text evidence="2">The sequence shown here is derived from an EMBL/GenBank/DDBJ whole genome shotgun (WGS) entry which is preliminary data.</text>
</comment>
<keyword evidence="1" id="KW-0812">Transmembrane</keyword>
<evidence type="ECO:0000256" key="1">
    <source>
        <dbReference type="SAM" id="Phobius"/>
    </source>
</evidence>
<accession>A0A918IT54</accession>
<dbReference type="Proteomes" id="UP000628984">
    <property type="component" value="Unassembled WGS sequence"/>
</dbReference>
<dbReference type="EMBL" id="BMYQ01000004">
    <property type="protein sequence ID" value="GGW30341.1"/>
    <property type="molecule type" value="Genomic_DNA"/>
</dbReference>
<keyword evidence="3" id="KW-1185">Reference proteome</keyword>
<keyword evidence="1" id="KW-0472">Membrane</keyword>
<organism evidence="2 3">
    <name type="scientific">Gemmobacter lanyuensis</name>
    <dbReference type="NCBI Taxonomy" id="1054497"/>
    <lineage>
        <taxon>Bacteria</taxon>
        <taxon>Pseudomonadati</taxon>
        <taxon>Pseudomonadota</taxon>
        <taxon>Alphaproteobacteria</taxon>
        <taxon>Rhodobacterales</taxon>
        <taxon>Paracoccaceae</taxon>
        <taxon>Gemmobacter</taxon>
    </lineage>
</organism>
<name>A0A918IT54_9RHOB</name>
<proteinExistence type="predicted"/>